<feature type="coiled-coil region" evidence="1">
    <location>
        <begin position="18"/>
        <end position="85"/>
    </location>
</feature>
<reference evidence="2 3" key="1">
    <citation type="submission" date="2023-07" db="EMBL/GenBank/DDBJ databases">
        <title>Genomic Encyclopedia of Type Strains, Phase IV (KMG-IV): sequencing the most valuable type-strain genomes for metagenomic binning, comparative biology and taxonomic classification.</title>
        <authorList>
            <person name="Goeker M."/>
        </authorList>
    </citation>
    <scope>NUCLEOTIDE SEQUENCE [LARGE SCALE GENOMIC DNA]</scope>
    <source>
        <strain evidence="2 3">DSM 12751</strain>
    </source>
</reference>
<evidence type="ECO:0000256" key="1">
    <source>
        <dbReference type="SAM" id="Coils"/>
    </source>
</evidence>
<keyword evidence="3" id="KW-1185">Reference proteome</keyword>
<protein>
    <recommendedName>
        <fullName evidence="4">YlqD protein</fullName>
    </recommendedName>
</protein>
<dbReference type="EMBL" id="JAUSTY010000015">
    <property type="protein sequence ID" value="MDQ0167357.1"/>
    <property type="molecule type" value="Genomic_DNA"/>
</dbReference>
<accession>A0ABT9W2R1</accession>
<keyword evidence="1" id="KW-0175">Coiled coil</keyword>
<evidence type="ECO:0000313" key="2">
    <source>
        <dbReference type="EMBL" id="MDQ0167357.1"/>
    </source>
</evidence>
<comment type="caution">
    <text evidence="2">The sequence shown here is derived from an EMBL/GenBank/DDBJ whole genome shotgun (WGS) entry which is preliminary data.</text>
</comment>
<evidence type="ECO:0008006" key="4">
    <source>
        <dbReference type="Google" id="ProtNLM"/>
    </source>
</evidence>
<dbReference type="Proteomes" id="UP001235840">
    <property type="component" value="Unassembled WGS sequence"/>
</dbReference>
<proteinExistence type="predicted"/>
<dbReference type="RefSeq" id="WP_307396225.1">
    <property type="nucleotide sequence ID" value="NZ_BAAADK010000002.1"/>
</dbReference>
<dbReference type="Pfam" id="PF11068">
    <property type="entry name" value="YlqD"/>
    <property type="match status" value="1"/>
</dbReference>
<sequence>MKIKRPVHIKVILTESSKKELETEYAEKLSQNKIELEQLRFQGKKLLHDAGKKGAEFVRSVQERLQQEEKKKQEYIEQVLFQIEQLELLPIGTEILHSTIEGDVDVRVGDSWDHLMNQTEIIIKDGVVHEIREGRDKVE</sequence>
<name>A0ABT9W2R1_9BACI</name>
<dbReference type="Gene3D" id="6.10.140.1110">
    <property type="match status" value="1"/>
</dbReference>
<gene>
    <name evidence="2" type="ORF">J2S11_003282</name>
</gene>
<evidence type="ECO:0000313" key="3">
    <source>
        <dbReference type="Proteomes" id="UP001235840"/>
    </source>
</evidence>
<dbReference type="InterPro" id="IPR021297">
    <property type="entry name" value="YlqD"/>
</dbReference>
<organism evidence="2 3">
    <name type="scientific">Caldalkalibacillus horti</name>
    <dbReference type="NCBI Taxonomy" id="77523"/>
    <lineage>
        <taxon>Bacteria</taxon>
        <taxon>Bacillati</taxon>
        <taxon>Bacillota</taxon>
        <taxon>Bacilli</taxon>
        <taxon>Bacillales</taxon>
        <taxon>Bacillaceae</taxon>
        <taxon>Caldalkalibacillus</taxon>
    </lineage>
</organism>